<dbReference type="SUPFAM" id="SSF81383">
    <property type="entry name" value="F-box domain"/>
    <property type="match status" value="1"/>
</dbReference>
<reference evidence="3" key="1">
    <citation type="submission" date="2015-06" db="EMBL/GenBank/DDBJ databases">
        <title>Expansion of signal transduction pathways in fungi by whole-genome duplication.</title>
        <authorList>
            <consortium name="DOE Joint Genome Institute"/>
            <person name="Corrochano L.M."/>
            <person name="Kuo A."/>
            <person name="Marcet-Houben M."/>
            <person name="Polaino S."/>
            <person name="Salamov A."/>
            <person name="Villalobos J.M."/>
            <person name="Alvarez M.I."/>
            <person name="Avalos J."/>
            <person name="Benito E.P."/>
            <person name="Benoit I."/>
            <person name="Burger G."/>
            <person name="Camino L.P."/>
            <person name="Canovas D."/>
            <person name="Cerda-Olmedo E."/>
            <person name="Cheng J.-F."/>
            <person name="Dominguez A."/>
            <person name="Elias M."/>
            <person name="Eslava A.P."/>
            <person name="Glaser F."/>
            <person name="Grimwood J."/>
            <person name="Gutierrez G."/>
            <person name="Heitman J."/>
            <person name="Henrissat B."/>
            <person name="Iturriaga E.A."/>
            <person name="Lang B.F."/>
            <person name="Lavin J.L."/>
            <person name="Lee S."/>
            <person name="Li W."/>
            <person name="Lindquist E."/>
            <person name="Lopez-Garcia S."/>
            <person name="Luque E.M."/>
            <person name="Marcos A.T."/>
            <person name="Martin J."/>
            <person name="McCluskey K."/>
            <person name="Medina H.R."/>
            <person name="Miralles-Duran A."/>
            <person name="Miyazaki A."/>
            <person name="Munoz-Torres E."/>
            <person name="Oguiza J.A."/>
            <person name="Ohm R."/>
            <person name="Olmedo M."/>
            <person name="Orejas M."/>
            <person name="Ortiz-Castellanos L."/>
            <person name="Pisabarro A.G."/>
            <person name="Rodriguez-Romero J."/>
            <person name="Ruiz-Herrera J."/>
            <person name="Ruiz-Vazquez R."/>
            <person name="Sanz C."/>
            <person name="Schackwitz W."/>
            <person name="Schmutz J."/>
            <person name="Shahriari M."/>
            <person name="Shelest E."/>
            <person name="Silva-Franco F."/>
            <person name="Soanes D."/>
            <person name="Syed K."/>
            <person name="Tagua V.G."/>
            <person name="Talbot N.J."/>
            <person name="Thon M."/>
            <person name="De vries R.P."/>
            <person name="Wiebenga A."/>
            <person name="Yadav J.S."/>
            <person name="Braun E.L."/>
            <person name="Baker S."/>
            <person name="Garre V."/>
            <person name="Horwitz B."/>
            <person name="Torres-Martinez S."/>
            <person name="Idnurm A."/>
            <person name="Herrera-Estrella A."/>
            <person name="Gabaldon T."/>
            <person name="Grigoriev I.V."/>
        </authorList>
    </citation>
    <scope>NUCLEOTIDE SEQUENCE [LARGE SCALE GENOMIC DNA]</scope>
    <source>
        <strain evidence="3">NRRL 1555(-)</strain>
    </source>
</reference>
<dbReference type="InterPro" id="IPR001810">
    <property type="entry name" value="F-box_dom"/>
</dbReference>
<protein>
    <recommendedName>
        <fullName evidence="1">F-box domain-containing protein</fullName>
    </recommendedName>
</protein>
<evidence type="ECO:0000259" key="1">
    <source>
        <dbReference type="PROSITE" id="PS50181"/>
    </source>
</evidence>
<dbReference type="AlphaFoldDB" id="A0A162PMT6"/>
<dbReference type="CDD" id="cd09917">
    <property type="entry name" value="F-box_SF"/>
    <property type="match status" value="1"/>
</dbReference>
<dbReference type="PROSITE" id="PS50181">
    <property type="entry name" value="FBOX"/>
    <property type="match status" value="1"/>
</dbReference>
<dbReference type="RefSeq" id="XP_018288466.1">
    <property type="nucleotide sequence ID" value="XM_018442313.1"/>
</dbReference>
<dbReference type="OrthoDB" id="2243238at2759"/>
<feature type="domain" description="F-box" evidence="1">
    <location>
        <begin position="1"/>
        <end position="44"/>
    </location>
</feature>
<dbReference type="Proteomes" id="UP000077315">
    <property type="component" value="Unassembled WGS sequence"/>
</dbReference>
<organism evidence="2 3">
    <name type="scientific">Phycomyces blakesleeanus (strain ATCC 8743b / DSM 1359 / FGSC 10004 / NBRC 33097 / NRRL 1555)</name>
    <dbReference type="NCBI Taxonomy" id="763407"/>
    <lineage>
        <taxon>Eukaryota</taxon>
        <taxon>Fungi</taxon>
        <taxon>Fungi incertae sedis</taxon>
        <taxon>Mucoromycota</taxon>
        <taxon>Mucoromycotina</taxon>
        <taxon>Mucoromycetes</taxon>
        <taxon>Mucorales</taxon>
        <taxon>Phycomycetaceae</taxon>
        <taxon>Phycomyces</taxon>
    </lineage>
</organism>
<dbReference type="EMBL" id="KV440988">
    <property type="protein sequence ID" value="OAD70426.1"/>
    <property type="molecule type" value="Genomic_DNA"/>
</dbReference>
<dbReference type="InParanoid" id="A0A162PMT6"/>
<gene>
    <name evidence="2" type="ORF">PHYBLDRAFT_70655</name>
</gene>
<evidence type="ECO:0000313" key="3">
    <source>
        <dbReference type="Proteomes" id="UP000077315"/>
    </source>
</evidence>
<sequence>MASTLPFEIISNIADLLPKEDLIHCIRVCRAWVTPVQEVLWHTIKINSPTKLNAICYILASKNNTSGINHYTRKLLLVDGLETSDTQLHLIQCHFQNLQHLFIERKCLSDHEFGKMADWNMWKLLEELDIDLDGLDSVNAKDEFLKILSCLPSLVSLNLTQFWQKRNLAFELGDFEEIHTHLPRLKNMSLSIDIHVLSDEDWPCILAAEPALDLTHFKLKFGCMSYRWLFYFARKYPNICNLESEFFEHYARSKEGEDEAIMMFSNAPSLFSHLNTVDLNTAGYFERIHTLFWKISQAIDMPIKNLSHALVISPKKAYLVEESVNKYTHSFSSTLETLSMRSTVPSSHLRPITPEFEYCPRLVELNLDKCFSSIDLDFILSRCKALKMLKMKTNLVTITVDAHYTPERHSLQEIHISGASIGSHVLSYLSFRCRQLNSMYLDNVKILGNLCPESKNIRIKMPYTSLKVLYCDYLSFHPAEDPRINDNMISILLINQTGNSQFPDEDFIIEDIVAHNPPYSAKLGWYLISRHPVPTDSKRFEMRRLQKEETERATECFIKSQKRLDLSSNTDIQHPGIKHRFEYEFDKRLTNGYATIIFKDIADIYVKPNVAKVTWAKIK</sequence>
<keyword evidence="3" id="KW-1185">Reference proteome</keyword>
<dbReference type="InterPro" id="IPR032675">
    <property type="entry name" value="LRR_dom_sf"/>
</dbReference>
<dbReference type="SUPFAM" id="SSF52047">
    <property type="entry name" value="RNI-like"/>
    <property type="match status" value="1"/>
</dbReference>
<dbReference type="InterPro" id="IPR036047">
    <property type="entry name" value="F-box-like_dom_sf"/>
</dbReference>
<accession>A0A162PMT6</accession>
<dbReference type="Pfam" id="PF12937">
    <property type="entry name" value="F-box-like"/>
    <property type="match status" value="1"/>
</dbReference>
<dbReference type="Gene3D" id="1.20.1280.50">
    <property type="match status" value="1"/>
</dbReference>
<proteinExistence type="predicted"/>
<dbReference type="VEuPathDB" id="FungiDB:PHYBLDRAFT_70655"/>
<dbReference type="Gene3D" id="3.80.10.10">
    <property type="entry name" value="Ribonuclease Inhibitor"/>
    <property type="match status" value="2"/>
</dbReference>
<dbReference type="GeneID" id="29003219"/>
<name>A0A162PMT6_PHYB8</name>
<evidence type="ECO:0000313" key="2">
    <source>
        <dbReference type="EMBL" id="OAD70426.1"/>
    </source>
</evidence>